<sequence length="312" mass="33848">MKVIDGFKNENLHFRWSPANIPVEHVSPGETLTIKIPDSSTKQIQKDFNSEDLKKIDDSKVDAAVGPVYVDGAEKGDTLKIEIKSIEVGTWGWSAIMKDFGALSPEFDDRLVIWDINKTEARCMNKGFLDNVKIPVNPFLGIIGTAPGNGEFGMIPPRNFGGNMDNKFLGAGSVLYLPVNVNGALLSFADPHASQGDGEVCGTAIETSCTAVVKVDLIKGKAIKYPRIESRGNAGTDCIISMGIEDSLEKSAKAAIWEMIGILSEYGFSREEAYILCSVAGNLKISEMVDMPDYVVSMELDKNTVSSRNASQ</sequence>
<proteinExistence type="predicted"/>
<dbReference type="Gene3D" id="2.60.120.580">
    <property type="entry name" value="Acetamidase/Formamidase-like domains"/>
    <property type="match status" value="2"/>
</dbReference>
<dbReference type="AlphaFoldDB" id="A0A7K4FPJ0"/>
<dbReference type="PANTHER" id="PTHR31891">
    <property type="entry name" value="FORMAMIDASE C869.04-RELATED"/>
    <property type="match status" value="1"/>
</dbReference>
<comment type="caution">
    <text evidence="1">The sequence shown here is derived from an EMBL/GenBank/DDBJ whole genome shotgun (WGS) entry which is preliminary data.</text>
</comment>
<dbReference type="Pfam" id="PF03069">
    <property type="entry name" value="FmdA_AmdA"/>
    <property type="match status" value="2"/>
</dbReference>
<dbReference type="GO" id="GO:0016811">
    <property type="term" value="F:hydrolase activity, acting on carbon-nitrogen (but not peptide) bonds, in linear amides"/>
    <property type="evidence" value="ECO:0007669"/>
    <property type="project" value="InterPro"/>
</dbReference>
<dbReference type="GeneID" id="16024763"/>
<reference evidence="1 2" key="1">
    <citation type="submission" date="2020-05" db="EMBL/GenBank/DDBJ databases">
        <authorList>
            <person name="Zhang R."/>
        </authorList>
    </citation>
    <scope>NUCLEOTIDE SEQUENCE [LARGE SCALE GENOMIC DNA]</scope>
    <source>
        <strain evidence="1 2">DSM 28986</strain>
    </source>
</reference>
<name>A0A7K4FPJ0_9ARCH</name>
<dbReference type="RefSeq" id="WP_009886636.1">
    <property type="nucleotide sequence ID" value="NZ_DAIEUD010000005.1"/>
</dbReference>
<dbReference type="InterPro" id="IPR004304">
    <property type="entry name" value="FmdA_AmdA"/>
</dbReference>
<gene>
    <name evidence="1" type="ORF">HLB00_07805</name>
</gene>
<evidence type="ECO:0000313" key="2">
    <source>
        <dbReference type="Proteomes" id="UP000546917"/>
    </source>
</evidence>
<evidence type="ECO:0000313" key="1">
    <source>
        <dbReference type="EMBL" id="NOL60731.1"/>
    </source>
</evidence>
<dbReference type="Gene3D" id="3.10.28.20">
    <property type="entry name" value="Acetamidase/Formamidase-like domains"/>
    <property type="match status" value="1"/>
</dbReference>
<organism evidence="1 2">
    <name type="scientific">Ferroplasma acidiphilum</name>
    <dbReference type="NCBI Taxonomy" id="74969"/>
    <lineage>
        <taxon>Archaea</taxon>
        <taxon>Methanobacteriati</taxon>
        <taxon>Thermoplasmatota</taxon>
        <taxon>Thermoplasmata</taxon>
        <taxon>Thermoplasmatales</taxon>
        <taxon>Ferroplasmaceae</taxon>
        <taxon>Ferroplasma</taxon>
    </lineage>
</organism>
<accession>A0A7K4FPJ0</accession>
<dbReference type="PANTHER" id="PTHR31891:SF1">
    <property type="entry name" value="FORMAMIDASE C869.04-RELATED"/>
    <property type="match status" value="1"/>
</dbReference>
<dbReference type="EMBL" id="JABGBP010000290">
    <property type="protein sequence ID" value="NOL60731.1"/>
    <property type="molecule type" value="Genomic_DNA"/>
</dbReference>
<dbReference type="SUPFAM" id="SSF141130">
    <property type="entry name" value="Acetamidase/Formamidase-like"/>
    <property type="match status" value="1"/>
</dbReference>
<protein>
    <submittedName>
        <fullName evidence="1">Acetamidase/formamidase family protein</fullName>
    </submittedName>
</protein>
<dbReference type="Proteomes" id="UP000546917">
    <property type="component" value="Unassembled WGS sequence"/>
</dbReference>